<reference evidence="1 2" key="1">
    <citation type="submission" date="2013-02" db="EMBL/GenBank/DDBJ databases">
        <title>The Genome Annotation of Plasmodium falciparum Tanzania (2000708).</title>
        <authorList>
            <consortium name="The Broad Institute Genome Sequencing Platform"/>
            <consortium name="The Broad Institute Genome Sequencing Center for Infectious Disease"/>
            <person name="Neafsey D."/>
            <person name="Hoffman S."/>
            <person name="Volkman S."/>
            <person name="Rosenthal P."/>
            <person name="Walker B."/>
            <person name="Young S.K."/>
            <person name="Zeng Q."/>
            <person name="Gargeya S."/>
            <person name="Fitzgerald M."/>
            <person name="Haas B."/>
            <person name="Abouelleil A."/>
            <person name="Allen A.W."/>
            <person name="Alvarado L."/>
            <person name="Arachchi H.M."/>
            <person name="Berlin A.M."/>
            <person name="Chapman S.B."/>
            <person name="Gainer-Dewar J."/>
            <person name="Goldberg J."/>
            <person name="Griggs A."/>
            <person name="Gujja S."/>
            <person name="Hansen M."/>
            <person name="Howarth C."/>
            <person name="Imamovic A."/>
            <person name="Ireland A."/>
            <person name="Larimer J."/>
            <person name="McCowan C."/>
            <person name="Murphy C."/>
            <person name="Pearson M."/>
            <person name="Poon T.W."/>
            <person name="Priest M."/>
            <person name="Roberts A."/>
            <person name="Saif S."/>
            <person name="Shea T."/>
            <person name="Sisk P."/>
            <person name="Sykes S."/>
            <person name="Wortman J."/>
            <person name="Nusbaum C."/>
            <person name="Birren B."/>
        </authorList>
    </citation>
    <scope>NUCLEOTIDE SEQUENCE [LARGE SCALE GENOMIC DNA]</scope>
    <source>
        <strain evidence="2">Tanzania (2000708)</strain>
    </source>
</reference>
<evidence type="ECO:0000313" key="2">
    <source>
        <dbReference type="Proteomes" id="UP000030708"/>
    </source>
</evidence>
<protein>
    <submittedName>
        <fullName evidence="1">Uncharacterized protein</fullName>
    </submittedName>
</protein>
<proteinExistence type="predicted"/>
<dbReference type="Proteomes" id="UP000030708">
    <property type="component" value="Unassembled WGS sequence"/>
</dbReference>
<evidence type="ECO:0000313" key="1">
    <source>
        <dbReference type="EMBL" id="ETW33300.1"/>
    </source>
</evidence>
<dbReference type="AlphaFoldDB" id="A0A024VYG4"/>
<name>A0A024VYG4_PLAFA</name>
<reference evidence="1 2" key="2">
    <citation type="submission" date="2013-02" db="EMBL/GenBank/DDBJ databases">
        <title>The Genome Sequence of Plasmodium falciparum Tanzania (2000708).</title>
        <authorList>
            <consortium name="The Broad Institute Genome Sequencing Platform"/>
            <consortium name="The Broad Institute Genome Sequencing Center for Infectious Disease"/>
            <person name="Neafsey D."/>
            <person name="Cheeseman I."/>
            <person name="Volkman S."/>
            <person name="Adams J."/>
            <person name="Walker B."/>
            <person name="Young S.K."/>
            <person name="Zeng Q."/>
            <person name="Gargeya S."/>
            <person name="Fitzgerald M."/>
            <person name="Haas B."/>
            <person name="Abouelleil A."/>
            <person name="Alvarado L."/>
            <person name="Arachchi H.M."/>
            <person name="Berlin A.M."/>
            <person name="Chapman S.B."/>
            <person name="Dewar J."/>
            <person name="Goldberg J."/>
            <person name="Griggs A."/>
            <person name="Gujja S."/>
            <person name="Hansen M."/>
            <person name="Howarth C."/>
            <person name="Imamovic A."/>
            <person name="Larimer J."/>
            <person name="McCowan C."/>
            <person name="Murphy C."/>
            <person name="Neiman D."/>
            <person name="Pearson M."/>
            <person name="Priest M."/>
            <person name="Roberts A."/>
            <person name="Saif S."/>
            <person name="Shea T."/>
            <person name="Sisk P."/>
            <person name="Sykes S."/>
            <person name="Wortman J."/>
            <person name="Nusbaum C."/>
            <person name="Birren B."/>
        </authorList>
    </citation>
    <scope>NUCLEOTIDE SEQUENCE [LARGE SCALE GENOMIC DNA]</scope>
    <source>
        <strain evidence="2">Tanzania (2000708)</strain>
    </source>
</reference>
<sequence>MMKEIMIGVLNSDVNKFFEELLCNIKACFLEILDYLKEYCRSKCIQFNDENYFYHFTQIISIEKTYFDLKTILFYTKKYDKIKKKIIKRIRNRISSDEFNDEHNKIVTEDIEKLNGHIFDVSTNKYVYPIKNKILTNQKENYYEWMLPTIYNKDDDIQSDQLNKHTNKHNGKVYNRFINRCFKRKLYHHEHEKNEPFDNMTHKQIKLDSVSTDMNSKKYYLLKNETSPLERHNKDKDTITSSNISFLKNTPSEYMLHKEHVINRVTKNDDMQDD</sequence>
<organism evidence="1 2">
    <name type="scientific">Plasmodium falciparum Tanzania</name>
    <name type="common">2000708</name>
    <dbReference type="NCBI Taxonomy" id="1036725"/>
    <lineage>
        <taxon>Eukaryota</taxon>
        <taxon>Sar</taxon>
        <taxon>Alveolata</taxon>
        <taxon>Apicomplexa</taxon>
        <taxon>Aconoidasida</taxon>
        <taxon>Haemosporida</taxon>
        <taxon>Plasmodiidae</taxon>
        <taxon>Plasmodium</taxon>
        <taxon>Plasmodium (Laverania)</taxon>
    </lineage>
</organism>
<dbReference type="EMBL" id="KI926730">
    <property type="protein sequence ID" value="ETW33300.1"/>
    <property type="molecule type" value="Genomic_DNA"/>
</dbReference>
<feature type="non-terminal residue" evidence="1">
    <location>
        <position position="274"/>
    </location>
</feature>
<gene>
    <name evidence="1" type="ORF">PFTANZ_05982</name>
</gene>
<accession>A0A024VYG4</accession>